<dbReference type="Proteomes" id="UP001204953">
    <property type="component" value="Unassembled WGS sequence"/>
</dbReference>
<protein>
    <submittedName>
        <fullName evidence="1">DUF433 domain-containing protein</fullName>
    </submittedName>
</protein>
<dbReference type="InterPro" id="IPR009057">
    <property type="entry name" value="Homeodomain-like_sf"/>
</dbReference>
<proteinExistence type="predicted"/>
<dbReference type="InterPro" id="IPR007367">
    <property type="entry name" value="DUF433"/>
</dbReference>
<dbReference type="SUPFAM" id="SSF46689">
    <property type="entry name" value="Homeodomain-like"/>
    <property type="match status" value="1"/>
</dbReference>
<evidence type="ECO:0000313" key="2">
    <source>
        <dbReference type="Proteomes" id="UP001204953"/>
    </source>
</evidence>
<evidence type="ECO:0000313" key="1">
    <source>
        <dbReference type="EMBL" id="MCP2727640.1"/>
    </source>
</evidence>
<reference evidence="1" key="1">
    <citation type="submission" date="2022-06" db="EMBL/GenBank/DDBJ databases">
        <title>New cyanobacteria of genus Symplocastrum in benthos of Lake Baikal.</title>
        <authorList>
            <person name="Sorokovikova E."/>
            <person name="Tikhonova I."/>
            <person name="Krasnopeev A."/>
            <person name="Evseev P."/>
            <person name="Gladkikh A."/>
            <person name="Belykh O."/>
        </authorList>
    </citation>
    <scope>NUCLEOTIDE SEQUENCE</scope>
    <source>
        <strain evidence="1">BBK-W-15</strain>
    </source>
</reference>
<gene>
    <name evidence="1" type="ORF">NJ959_04005</name>
</gene>
<keyword evidence="2" id="KW-1185">Reference proteome</keyword>
<dbReference type="RefSeq" id="WP_254010451.1">
    <property type="nucleotide sequence ID" value="NZ_JAMZMM010000022.1"/>
</dbReference>
<dbReference type="InterPro" id="IPR036388">
    <property type="entry name" value="WH-like_DNA-bd_sf"/>
</dbReference>
<dbReference type="PANTHER" id="PTHR34849:SF3">
    <property type="entry name" value="SSR2962 PROTEIN"/>
    <property type="match status" value="1"/>
</dbReference>
<dbReference type="AlphaFoldDB" id="A0AAE3GN28"/>
<organism evidence="1 2">
    <name type="scientific">Limnofasciculus baicalensis BBK-W-15</name>
    <dbReference type="NCBI Taxonomy" id="2699891"/>
    <lineage>
        <taxon>Bacteria</taxon>
        <taxon>Bacillati</taxon>
        <taxon>Cyanobacteriota</taxon>
        <taxon>Cyanophyceae</taxon>
        <taxon>Coleofasciculales</taxon>
        <taxon>Coleofasciculaceae</taxon>
        <taxon>Limnofasciculus</taxon>
        <taxon>Limnofasciculus baicalensis</taxon>
    </lineage>
</organism>
<dbReference type="EMBL" id="JAMZMM010000022">
    <property type="protein sequence ID" value="MCP2727640.1"/>
    <property type="molecule type" value="Genomic_DNA"/>
</dbReference>
<dbReference type="Pfam" id="PF04255">
    <property type="entry name" value="DUF433"/>
    <property type="match status" value="1"/>
</dbReference>
<accession>A0AAE3GN28</accession>
<name>A0AAE3GN28_9CYAN</name>
<dbReference type="PANTHER" id="PTHR34849">
    <property type="entry name" value="SSL5025 PROTEIN"/>
    <property type="match status" value="1"/>
</dbReference>
<sequence>MLKKSSVISISPEIMGGTPVFTGTRVPVQTVFDYLKAGESIDDFLDGFPTVSREHVIGLLETIVHL</sequence>
<dbReference type="Gene3D" id="1.10.10.10">
    <property type="entry name" value="Winged helix-like DNA-binding domain superfamily/Winged helix DNA-binding domain"/>
    <property type="match status" value="1"/>
</dbReference>
<comment type="caution">
    <text evidence="1">The sequence shown here is derived from an EMBL/GenBank/DDBJ whole genome shotgun (WGS) entry which is preliminary data.</text>
</comment>